<protein>
    <submittedName>
        <fullName evidence="2">DUF397 domain-containing protein</fullName>
    </submittedName>
</protein>
<dbReference type="Proteomes" id="UP000584670">
    <property type="component" value="Unassembled WGS sequence"/>
</dbReference>
<dbReference type="InterPro" id="IPR007278">
    <property type="entry name" value="DUF397"/>
</dbReference>
<evidence type="ECO:0000259" key="1">
    <source>
        <dbReference type="Pfam" id="PF04149"/>
    </source>
</evidence>
<reference evidence="2 3" key="1">
    <citation type="submission" date="2020-08" db="EMBL/GenBank/DDBJ databases">
        <title>Streptomyces sp. PSKA01 genome sequencing and assembly.</title>
        <authorList>
            <person name="Mandal S."/>
            <person name="Maiti P.K."/>
            <person name="Das P."/>
        </authorList>
    </citation>
    <scope>NUCLEOTIDE SEQUENCE [LARGE SCALE GENOMIC DNA]</scope>
    <source>
        <strain evidence="2 3">PSKA01</strain>
    </source>
</reference>
<dbReference type="Pfam" id="PF04149">
    <property type="entry name" value="DUF397"/>
    <property type="match status" value="1"/>
</dbReference>
<evidence type="ECO:0000313" key="2">
    <source>
        <dbReference type="EMBL" id="MBC2901506.1"/>
    </source>
</evidence>
<comment type="caution">
    <text evidence="2">The sequence shown here is derived from an EMBL/GenBank/DDBJ whole genome shotgun (WGS) entry which is preliminary data.</text>
</comment>
<accession>A0A7X1M8B7</accession>
<dbReference type="EMBL" id="JACMSF010000006">
    <property type="protein sequence ID" value="MBC2901506.1"/>
    <property type="molecule type" value="Genomic_DNA"/>
</dbReference>
<sequence>MSTSELTWFKSSYSSSGSGDCVEVAVTAATVHVRDSKDRRGPQLTLSPTAWADFLAGQAEGHSFHAM</sequence>
<name>A0A7X1M8B7_9ACTN</name>
<organism evidence="2 3">
    <name type="scientific">Streptomyces cupreus</name>
    <dbReference type="NCBI Taxonomy" id="2759956"/>
    <lineage>
        <taxon>Bacteria</taxon>
        <taxon>Bacillati</taxon>
        <taxon>Actinomycetota</taxon>
        <taxon>Actinomycetes</taxon>
        <taxon>Kitasatosporales</taxon>
        <taxon>Streptomycetaceae</taxon>
        <taxon>Streptomyces</taxon>
    </lineage>
</organism>
<dbReference type="AlphaFoldDB" id="A0A7X1M8B7"/>
<gene>
    <name evidence="2" type="ORF">H4N64_07780</name>
</gene>
<keyword evidence="3" id="KW-1185">Reference proteome</keyword>
<proteinExistence type="predicted"/>
<evidence type="ECO:0000313" key="3">
    <source>
        <dbReference type="Proteomes" id="UP000584670"/>
    </source>
</evidence>
<feature type="domain" description="DUF397" evidence="1">
    <location>
        <begin position="6"/>
        <end position="57"/>
    </location>
</feature>
<dbReference type="RefSeq" id="WP_186281371.1">
    <property type="nucleotide sequence ID" value="NZ_JACMSF010000006.1"/>
</dbReference>